<dbReference type="Proteomes" id="UP000281498">
    <property type="component" value="Unassembled WGS sequence"/>
</dbReference>
<accession>A0A3A9KMH5</accession>
<dbReference type="InterPro" id="IPR036779">
    <property type="entry name" value="LysM_dom_sf"/>
</dbReference>
<dbReference type="SUPFAM" id="SSF47090">
    <property type="entry name" value="PGBD-like"/>
    <property type="match status" value="1"/>
</dbReference>
<dbReference type="InterPro" id="IPR002477">
    <property type="entry name" value="Peptidoglycan-bd-like"/>
</dbReference>
<gene>
    <name evidence="2" type="ORF">CR203_03395</name>
</gene>
<dbReference type="InterPro" id="IPR036366">
    <property type="entry name" value="PGBDSf"/>
</dbReference>
<comment type="caution">
    <text evidence="2">The sequence shown here is derived from an EMBL/GenBank/DDBJ whole genome shotgun (WGS) entry which is preliminary data.</text>
</comment>
<dbReference type="Pfam" id="PF01471">
    <property type="entry name" value="PG_binding_1"/>
    <property type="match status" value="1"/>
</dbReference>
<dbReference type="EMBL" id="PDOE01000001">
    <property type="protein sequence ID" value="RKL69095.1"/>
    <property type="molecule type" value="Genomic_DNA"/>
</dbReference>
<dbReference type="Gene3D" id="1.10.101.10">
    <property type="entry name" value="PGBD-like superfamily/PGBD"/>
    <property type="match status" value="2"/>
</dbReference>
<dbReference type="Gene3D" id="3.10.350.10">
    <property type="entry name" value="LysM domain"/>
    <property type="match status" value="1"/>
</dbReference>
<dbReference type="OrthoDB" id="9805070at2"/>
<organism evidence="2 3">
    <name type="scientific">Salipaludibacillus neizhouensis</name>
    <dbReference type="NCBI Taxonomy" id="885475"/>
    <lineage>
        <taxon>Bacteria</taxon>
        <taxon>Bacillati</taxon>
        <taxon>Bacillota</taxon>
        <taxon>Bacilli</taxon>
        <taxon>Bacillales</taxon>
        <taxon>Bacillaceae</taxon>
    </lineage>
</organism>
<dbReference type="PROSITE" id="PS51782">
    <property type="entry name" value="LYSM"/>
    <property type="match status" value="1"/>
</dbReference>
<evidence type="ECO:0000313" key="3">
    <source>
        <dbReference type="Proteomes" id="UP000281498"/>
    </source>
</evidence>
<sequence length="193" mass="21292">MDRGDRRNECWSIANEIDGITIDEVIEYNKDVNPSKLKIGQVISLGKVKVSKPTPVKQSKPKTVTGTTATIQSTLNSRYRLKISVDNIYGDETKGALVRGLQTELNRQTSARLVVDGKFGSNTREACINLKRGARGNLTWILQAILHCRGFKLGKIDGVFGTRTRNAVRNFQSVNNLAKDGIAGPQTFSHMFG</sequence>
<name>A0A3A9KMH5_9BACI</name>
<keyword evidence="3" id="KW-1185">Reference proteome</keyword>
<evidence type="ECO:0000259" key="1">
    <source>
        <dbReference type="PROSITE" id="PS51782"/>
    </source>
</evidence>
<dbReference type="AlphaFoldDB" id="A0A3A9KMH5"/>
<dbReference type="InterPro" id="IPR018392">
    <property type="entry name" value="LysM"/>
</dbReference>
<reference evidence="2 3" key="1">
    <citation type="submission" date="2017-10" db="EMBL/GenBank/DDBJ databases">
        <title>Bacillus sp. nov., a halophilic bacterium isolated from a Keqin Lake.</title>
        <authorList>
            <person name="Wang H."/>
        </authorList>
    </citation>
    <scope>NUCLEOTIDE SEQUENCE [LARGE SCALE GENOMIC DNA]</scope>
    <source>
        <strain evidence="2 3">KCTC 13187</strain>
    </source>
</reference>
<dbReference type="RefSeq" id="WP_110936266.1">
    <property type="nucleotide sequence ID" value="NZ_KZ614146.1"/>
</dbReference>
<feature type="domain" description="LysM" evidence="1">
    <location>
        <begin position="1"/>
        <end position="45"/>
    </location>
</feature>
<dbReference type="Pfam" id="PF01476">
    <property type="entry name" value="LysM"/>
    <property type="match status" value="1"/>
</dbReference>
<protein>
    <recommendedName>
        <fullName evidence="1">LysM domain-containing protein</fullName>
    </recommendedName>
</protein>
<evidence type="ECO:0000313" key="2">
    <source>
        <dbReference type="EMBL" id="RKL69095.1"/>
    </source>
</evidence>
<dbReference type="InterPro" id="IPR036365">
    <property type="entry name" value="PGBD-like_sf"/>
</dbReference>
<proteinExistence type="predicted"/>